<dbReference type="GO" id="GO:0003924">
    <property type="term" value="F:GTPase activity"/>
    <property type="evidence" value="ECO:0007669"/>
    <property type="project" value="InterPro"/>
</dbReference>
<evidence type="ECO:0000313" key="5">
    <source>
        <dbReference type="Proteomes" id="UP000289340"/>
    </source>
</evidence>
<accession>A0A445KFD0</accession>
<dbReference type="Gene3D" id="2.40.30.10">
    <property type="entry name" value="Translation factors"/>
    <property type="match status" value="1"/>
</dbReference>
<evidence type="ECO:0000256" key="1">
    <source>
        <dbReference type="ARBA" id="ARBA00022528"/>
    </source>
</evidence>
<proteinExistence type="predicted"/>
<dbReference type="FunFam" id="3.30.70.240:FF:000002">
    <property type="entry name" value="GTP-binding protein TypA"/>
    <property type="match status" value="1"/>
</dbReference>
<dbReference type="Gene3D" id="3.30.70.240">
    <property type="match status" value="1"/>
</dbReference>
<dbReference type="GO" id="GO:0005829">
    <property type="term" value="C:cytosol"/>
    <property type="evidence" value="ECO:0007669"/>
    <property type="project" value="TreeGrafter"/>
</dbReference>
<dbReference type="InterPro" id="IPR031157">
    <property type="entry name" value="G_TR_CS"/>
</dbReference>
<dbReference type="InterPro" id="IPR009000">
    <property type="entry name" value="Transl_B-barrel_sf"/>
</dbReference>
<dbReference type="Gene3D" id="2.40.50.250">
    <property type="entry name" value="bipa protein"/>
    <property type="match status" value="1"/>
</dbReference>
<gene>
    <name evidence="4" type="ORF">D0Y65_016067</name>
</gene>
<dbReference type="InterPro" id="IPR005225">
    <property type="entry name" value="Small_GTP-bd"/>
</dbReference>
<dbReference type="CDD" id="cd03710">
    <property type="entry name" value="BipA_TypA_C"/>
    <property type="match status" value="1"/>
</dbReference>
<dbReference type="InterPro" id="IPR048876">
    <property type="entry name" value="BipA_C"/>
</dbReference>
<dbReference type="PROSITE" id="PS51722">
    <property type="entry name" value="G_TR_2"/>
    <property type="match status" value="1"/>
</dbReference>
<dbReference type="SUPFAM" id="SSF50447">
    <property type="entry name" value="Translation proteins"/>
    <property type="match status" value="1"/>
</dbReference>
<sequence>MVGPIIRSLWSSTRKSFSSSSSSSSFSPSPPLSHSRFFSRAFAAAPATAPAAATTASSLDPSRLRNLAVIAHVDHGKTTLMDRLLRQCGADLPHERAMDSISLERERGITISSKVTSVSWKENELNMVDTPGHADFGGEVERVVGMVEGAILVVDAGEGPLAQTKFVLAKALKYGLRPILLLNKVDRPAVSEETCDEVESLVFDLFANLGATEEQLDFPVLYASAKEGWASTTFTKDPPADARNMSQLLDAVVRHVPPPNANIDAPFQMLVSMMEKDFYLGRILTGRIFSGVVRVGDKVHGLRNKDSGAEKIEDGKVVKLMKKKGTNMVLTDCAGAGDIISIAGLSSPAIGHTVATVEIMSALPTVELDPPTISMTFGVNDSPLAGRDGTHLTGGRIGDRLMAEAETNLAINVLPGLSESFEVQGRGELQLGILIENMRREGFELSVSPPKVMYKTESGQKLEPVEEVTIEVNDEHVGLIMEALSHRRAEVTDMGPVSGTVGRTRLCLTCPSRGLVGYRSVFSSDTRGTGFMHRAFHAYEKFRGPLGNVRKGVLVSMGFGTITAHALMSLEARGTLFVTPGMEAYDGMIVGEHSRDTDLDVNPVRAKELTNIRAATKDDNVKLTPPRLMTLEEAIGYVASDELIEVTPKSIRLRKKYLDVNKRKAMSKKPKE</sequence>
<feature type="domain" description="Tr-type G" evidence="2">
    <location>
        <begin position="62"/>
        <end position="260"/>
    </location>
</feature>
<dbReference type="InterPro" id="IPR000640">
    <property type="entry name" value="EFG_V-like"/>
</dbReference>
<organism evidence="4 5">
    <name type="scientific">Glycine soja</name>
    <name type="common">Wild soybean</name>
    <dbReference type="NCBI Taxonomy" id="3848"/>
    <lineage>
        <taxon>Eukaryota</taxon>
        <taxon>Viridiplantae</taxon>
        <taxon>Streptophyta</taxon>
        <taxon>Embryophyta</taxon>
        <taxon>Tracheophyta</taxon>
        <taxon>Spermatophyta</taxon>
        <taxon>Magnoliopsida</taxon>
        <taxon>eudicotyledons</taxon>
        <taxon>Gunneridae</taxon>
        <taxon>Pentapetalae</taxon>
        <taxon>rosids</taxon>
        <taxon>fabids</taxon>
        <taxon>Fabales</taxon>
        <taxon>Fabaceae</taxon>
        <taxon>Papilionoideae</taxon>
        <taxon>50 kb inversion clade</taxon>
        <taxon>NPAAA clade</taxon>
        <taxon>indigoferoid/millettioid clade</taxon>
        <taxon>Phaseoleae</taxon>
        <taxon>Glycine</taxon>
        <taxon>Glycine subgen. Soja</taxon>
    </lineage>
</organism>
<dbReference type="Pfam" id="PF21018">
    <property type="entry name" value="BipA_C"/>
    <property type="match status" value="1"/>
</dbReference>
<dbReference type="PANTHER" id="PTHR42908">
    <property type="entry name" value="TRANSLATION ELONGATION FACTOR-RELATED"/>
    <property type="match status" value="1"/>
</dbReference>
<name>A0A445KFD0_GLYSO</name>
<dbReference type="EMBL" id="QZWG01000006">
    <property type="protein sequence ID" value="RZC09563.1"/>
    <property type="molecule type" value="Genomic_DNA"/>
</dbReference>
<dbReference type="InterPro" id="IPR035647">
    <property type="entry name" value="EFG_III/V"/>
</dbReference>
<dbReference type="FunFam" id="2.40.30.10:FF:000076">
    <property type="entry name" value="Elongation factor family protein"/>
    <property type="match status" value="1"/>
</dbReference>
<keyword evidence="1" id="KW-0150">Chloroplast</keyword>
<dbReference type="InterPro" id="IPR047043">
    <property type="entry name" value="BipA_III"/>
</dbReference>
<dbReference type="CDD" id="cd16263">
    <property type="entry name" value="BipA_III"/>
    <property type="match status" value="1"/>
</dbReference>
<dbReference type="GO" id="GO:1990904">
    <property type="term" value="C:ribonucleoprotein complex"/>
    <property type="evidence" value="ECO:0007669"/>
    <property type="project" value="TreeGrafter"/>
</dbReference>
<dbReference type="PRINTS" id="PR00315">
    <property type="entry name" value="ELONGATNFCT"/>
</dbReference>
<dbReference type="FunFam" id="2.40.50.250:FF:000001">
    <property type="entry name" value="GTP-binding protein TypA"/>
    <property type="match status" value="1"/>
</dbReference>
<dbReference type="Pfam" id="PF00009">
    <property type="entry name" value="GTP_EFTU"/>
    <property type="match status" value="1"/>
</dbReference>
<dbReference type="NCBIfam" id="TIGR00231">
    <property type="entry name" value="small_GTP"/>
    <property type="match status" value="1"/>
</dbReference>
<dbReference type="InterPro" id="IPR004161">
    <property type="entry name" value="EFTu-like_2"/>
</dbReference>
<dbReference type="Gramene" id="XM_028382254.1">
    <property type="protein sequence ID" value="XP_028238055.1"/>
    <property type="gene ID" value="LOC114417149"/>
</dbReference>
<dbReference type="PROSITE" id="PS00301">
    <property type="entry name" value="G_TR_1"/>
    <property type="match status" value="1"/>
</dbReference>
<dbReference type="InterPro" id="IPR047042">
    <property type="entry name" value="BipA_II"/>
</dbReference>
<keyword evidence="5" id="KW-1185">Reference proteome</keyword>
<dbReference type="CDD" id="cd01891">
    <property type="entry name" value="TypA_BipA"/>
    <property type="match status" value="1"/>
</dbReference>
<keyword evidence="1" id="KW-0934">Plastid</keyword>
<reference evidence="4 5" key="1">
    <citation type="submission" date="2018-09" db="EMBL/GenBank/DDBJ databases">
        <title>A high-quality reference genome of wild soybean provides a powerful tool to mine soybean genomes.</title>
        <authorList>
            <person name="Xie M."/>
            <person name="Chung C.Y.L."/>
            <person name="Li M.-W."/>
            <person name="Wong F.-L."/>
            <person name="Chan T.-F."/>
            <person name="Lam H.-M."/>
        </authorList>
    </citation>
    <scope>NUCLEOTIDE SEQUENCE [LARGE SCALE GENOMIC DNA]</scope>
    <source>
        <strain evidence="5">cv. W05</strain>
        <tissue evidence="4">Hypocotyl of etiolated seedlings</tissue>
    </source>
</reference>
<dbReference type="InterPro" id="IPR027417">
    <property type="entry name" value="P-loop_NTPase"/>
</dbReference>
<dbReference type="InterPro" id="IPR000795">
    <property type="entry name" value="T_Tr_GTP-bd_dom"/>
</dbReference>
<dbReference type="InterPro" id="IPR047041">
    <property type="entry name" value="BipA_GTP-bd_dom"/>
</dbReference>
<dbReference type="FunFam" id="3.30.70.870:FF:000003">
    <property type="entry name" value="GTP-binding protein TypA"/>
    <property type="match status" value="1"/>
</dbReference>
<dbReference type="EMBL" id="QZWG01000006">
    <property type="protein sequence ID" value="RZC09564.1"/>
    <property type="molecule type" value="Genomic_DNA"/>
</dbReference>
<dbReference type="Pfam" id="PF03144">
    <property type="entry name" value="GTP_EFTU_D2"/>
    <property type="match status" value="1"/>
</dbReference>
<dbReference type="InterPro" id="IPR035651">
    <property type="entry name" value="BipA_V"/>
</dbReference>
<dbReference type="FunFam" id="3.40.50.300:FF:000463">
    <property type="entry name" value="GTP-binding protein TypA"/>
    <property type="match status" value="1"/>
</dbReference>
<dbReference type="CDD" id="cd03691">
    <property type="entry name" value="BipA_TypA_II"/>
    <property type="match status" value="1"/>
</dbReference>
<evidence type="ECO:0000313" key="3">
    <source>
        <dbReference type="EMBL" id="RZC09563.1"/>
    </source>
</evidence>
<dbReference type="GO" id="GO:0005525">
    <property type="term" value="F:GTP binding"/>
    <property type="evidence" value="ECO:0007669"/>
    <property type="project" value="InterPro"/>
</dbReference>
<evidence type="ECO:0000313" key="4">
    <source>
        <dbReference type="EMBL" id="RZC09564.1"/>
    </source>
</evidence>
<dbReference type="NCBIfam" id="TIGR01394">
    <property type="entry name" value="TypA_BipA"/>
    <property type="match status" value="1"/>
</dbReference>
<protein>
    <submittedName>
        <fullName evidence="3">GTP-binding protein TypA/BipA-like isoform A</fullName>
    </submittedName>
    <submittedName>
        <fullName evidence="4">GTP-binding protein TypA/BipA-like isoform B</fullName>
    </submittedName>
</protein>
<dbReference type="Proteomes" id="UP000289340">
    <property type="component" value="Chromosome 6"/>
</dbReference>
<dbReference type="PANTHER" id="PTHR42908:SF8">
    <property type="entry name" value="TR-TYPE G DOMAIN-CONTAINING PROTEIN"/>
    <property type="match status" value="1"/>
</dbReference>
<dbReference type="Gene3D" id="3.40.50.300">
    <property type="entry name" value="P-loop containing nucleotide triphosphate hydrolases"/>
    <property type="match status" value="1"/>
</dbReference>
<comment type="caution">
    <text evidence="4">The sequence shown here is derived from an EMBL/GenBank/DDBJ whole genome shotgun (WGS) entry which is preliminary data.</text>
</comment>
<dbReference type="AlphaFoldDB" id="A0A445KFD0"/>
<dbReference type="SUPFAM" id="SSF54980">
    <property type="entry name" value="EF-G C-terminal domain-like"/>
    <property type="match status" value="2"/>
</dbReference>
<dbReference type="InterPro" id="IPR006298">
    <property type="entry name" value="BipA"/>
</dbReference>
<evidence type="ECO:0000259" key="2">
    <source>
        <dbReference type="PROSITE" id="PS51722"/>
    </source>
</evidence>
<dbReference type="InterPro" id="IPR042116">
    <property type="entry name" value="TypA/BipA_C"/>
</dbReference>
<dbReference type="Pfam" id="PF00679">
    <property type="entry name" value="EFG_C"/>
    <property type="match status" value="1"/>
</dbReference>
<dbReference type="Gene3D" id="3.30.70.870">
    <property type="entry name" value="Elongation Factor G (Translational Gtpase), domain 3"/>
    <property type="match status" value="1"/>
</dbReference>
<dbReference type="SUPFAM" id="SSF52540">
    <property type="entry name" value="P-loop containing nucleoside triphosphate hydrolases"/>
    <property type="match status" value="1"/>
</dbReference>